<evidence type="ECO:0000313" key="5">
    <source>
        <dbReference type="EMBL" id="JAP54621.1"/>
    </source>
</evidence>
<feature type="compositionally biased region" description="Low complexity" evidence="3">
    <location>
        <begin position="475"/>
        <end position="500"/>
    </location>
</feature>
<feature type="compositionally biased region" description="Pro residues" evidence="3">
    <location>
        <begin position="821"/>
        <end position="830"/>
    </location>
</feature>
<dbReference type="InterPro" id="IPR013257">
    <property type="entry name" value="SRI"/>
</dbReference>
<feature type="domain" description="WW" evidence="4">
    <location>
        <begin position="597"/>
        <end position="650"/>
    </location>
</feature>
<feature type="region of interest" description="Disordered" evidence="3">
    <location>
        <begin position="1"/>
        <end position="82"/>
    </location>
</feature>
<dbReference type="GO" id="GO:0006355">
    <property type="term" value="P:regulation of DNA-templated transcription"/>
    <property type="evidence" value="ECO:0007669"/>
    <property type="project" value="InterPro"/>
</dbReference>
<comment type="subcellular location">
    <subcellularLocation>
        <location evidence="1">Nucleus</location>
    </subcellularLocation>
</comment>
<protein>
    <recommendedName>
        <fullName evidence="4">WW domain-containing protein</fullName>
    </recommendedName>
</protein>
<dbReference type="GO" id="GO:0005694">
    <property type="term" value="C:chromosome"/>
    <property type="evidence" value="ECO:0007669"/>
    <property type="project" value="InterPro"/>
</dbReference>
<dbReference type="PROSITE" id="PS50020">
    <property type="entry name" value="WW_DOMAIN_2"/>
    <property type="match status" value="1"/>
</dbReference>
<evidence type="ECO:0000256" key="3">
    <source>
        <dbReference type="SAM" id="MobiDB-lite"/>
    </source>
</evidence>
<feature type="region of interest" description="Disordered" evidence="3">
    <location>
        <begin position="310"/>
        <end position="423"/>
    </location>
</feature>
<evidence type="ECO:0000259" key="4">
    <source>
        <dbReference type="PROSITE" id="PS50020"/>
    </source>
</evidence>
<dbReference type="AlphaFoldDB" id="A0A0X3PRP9"/>
<feature type="region of interest" description="Disordered" evidence="3">
    <location>
        <begin position="437"/>
        <end position="500"/>
    </location>
</feature>
<feature type="region of interest" description="Disordered" evidence="3">
    <location>
        <begin position="128"/>
        <end position="199"/>
    </location>
</feature>
<gene>
    <name evidence="5" type="ORF">TR105572</name>
</gene>
<dbReference type="CDD" id="cd00201">
    <property type="entry name" value="WW"/>
    <property type="match status" value="1"/>
</dbReference>
<dbReference type="InterPro" id="IPR001202">
    <property type="entry name" value="WW_dom"/>
</dbReference>
<feature type="compositionally biased region" description="Polar residues" evidence="3">
    <location>
        <begin position="156"/>
        <end position="173"/>
    </location>
</feature>
<organism evidence="5">
    <name type="scientific">Schistocephalus solidus</name>
    <name type="common">Tapeworm</name>
    <dbReference type="NCBI Taxonomy" id="70667"/>
    <lineage>
        <taxon>Eukaryota</taxon>
        <taxon>Metazoa</taxon>
        <taxon>Spiralia</taxon>
        <taxon>Lophotrochozoa</taxon>
        <taxon>Platyhelminthes</taxon>
        <taxon>Cestoda</taxon>
        <taxon>Eucestoda</taxon>
        <taxon>Diphyllobothriidea</taxon>
        <taxon>Diphyllobothriidae</taxon>
        <taxon>Schistocephalus</taxon>
    </lineage>
</organism>
<feature type="compositionally biased region" description="Basic residues" evidence="3">
    <location>
        <begin position="56"/>
        <end position="65"/>
    </location>
</feature>
<feature type="compositionally biased region" description="Basic residues" evidence="3">
    <location>
        <begin position="1"/>
        <end position="10"/>
    </location>
</feature>
<proteinExistence type="predicted"/>
<keyword evidence="2" id="KW-0539">Nucleus</keyword>
<dbReference type="Pfam" id="PF08236">
    <property type="entry name" value="SRI"/>
    <property type="match status" value="1"/>
</dbReference>
<feature type="region of interest" description="Disordered" evidence="3">
    <location>
        <begin position="513"/>
        <end position="623"/>
    </location>
</feature>
<evidence type="ECO:0000256" key="2">
    <source>
        <dbReference type="ARBA" id="ARBA00023242"/>
    </source>
</evidence>
<feature type="compositionally biased region" description="Low complexity" evidence="3">
    <location>
        <begin position="457"/>
        <end position="468"/>
    </location>
</feature>
<feature type="compositionally biased region" description="Basic residues" evidence="3">
    <location>
        <begin position="562"/>
        <end position="573"/>
    </location>
</feature>
<reference evidence="5" key="1">
    <citation type="submission" date="2016-01" db="EMBL/GenBank/DDBJ databases">
        <title>Reference transcriptome for the parasite Schistocephalus solidus: insights into the molecular evolution of parasitism.</title>
        <authorList>
            <person name="Hebert F.O."/>
            <person name="Grambauer S."/>
            <person name="Barber I."/>
            <person name="Landry C.R."/>
            <person name="Aubin-Horth N."/>
        </authorList>
    </citation>
    <scope>NUCLEOTIDE SEQUENCE</scope>
</reference>
<dbReference type="InterPro" id="IPR038190">
    <property type="entry name" value="SRI_sf"/>
</dbReference>
<dbReference type="Gene3D" id="1.10.1740.100">
    <property type="entry name" value="Set2, Rpb1 interacting domain"/>
    <property type="match status" value="1"/>
</dbReference>
<sequence>MSKGPSRQKHSVSSSASRRYDQSLERVFNNHNTHSFSGACEHVSNSEKAGEQHRSQRERRHRHHCREHDSAARRHESSSGESLLDDHYHSAAIRKHQEVDSTLSSYLYKSPREPSKFSDSAYKTAHVNKISDRHSASVKSPRINRASPPSAHRNRSPITSISTARSDNRNSTKMAGDSPHNLLRVRPDNRKRSYQDSSSTAVAANIASMSNKKMHSFAVSNCRGYDHASSTLDHRTAFSKGHTSAKAAKTRASLSELHDEVPAATNDLATNSPAKCPTDNQLRQIPVPITSPFAYNDPLLLTQVFSKFQQPLPASPPSPSSSFDGSFFDESKIPRRSGKPNDSPGQRVVHSDLATSSYPGATAQPLLNAVGGCSHPDGHHRSSGSGSNWHHQADDSGAYVPGVDLLPATECPPSPNHLPLDGVNPVDSCAGRVHSIPSQEAEEEGEDDHHFAMDLASSPPTHSPQSSPLLPPLFAPLSPGQQQRHQQQSRQQQHQQSGNVSVGVLVSSQTSPYPIAATKRSKADNGGVTTSQEQRLEIPALSPAPTSSMSGPSAGIELSKAAKSHNQRLKQQRSKVLPVKRITLPPLHLHLSEDGSSPLPPGWQRAPNTSRRDSRGAADSQSATAADGCNYAYYYYHTRTRQTRWDPPVYPWDADPEDKLERSIDDPEAPYNWGCAHRFAVTHDEIEAMYTQLRSRILERQCMELLHEQAGRPEAPQGAQEQNFAIELYTLVHNELRQFRDARAKLGRITSDEDLYFLTKKLAQSVILKEMQKLHQTQAANSSSLFATSVAEVTPTIRQRASSYVRKYMEAKGPCYRRRAPPPQPLPPVPGQHHHHQQLQNPRSRQPHPLPSGGGDDVPRSTIPVPGTVRLAPVPPVPQHHMANAR</sequence>
<name>A0A0X3PRP9_SCHSO</name>
<dbReference type="Gene3D" id="2.20.70.10">
    <property type="match status" value="1"/>
</dbReference>
<feature type="compositionally biased region" description="Basic and acidic residues" evidence="3">
    <location>
        <begin position="44"/>
        <end position="55"/>
    </location>
</feature>
<evidence type="ECO:0000256" key="1">
    <source>
        <dbReference type="ARBA" id="ARBA00004123"/>
    </source>
</evidence>
<dbReference type="EMBL" id="GEEE01008604">
    <property type="protein sequence ID" value="JAP54621.1"/>
    <property type="molecule type" value="Transcribed_RNA"/>
</dbReference>
<feature type="compositionally biased region" description="Basic and acidic residues" evidence="3">
    <location>
        <begin position="185"/>
        <end position="194"/>
    </location>
</feature>
<feature type="region of interest" description="Disordered" evidence="3">
    <location>
        <begin position="814"/>
        <end position="886"/>
    </location>
</feature>
<accession>A0A0X3PRP9</accession>
<feature type="compositionally biased region" description="Basic and acidic residues" evidence="3">
    <location>
        <begin position="66"/>
        <end position="82"/>
    </location>
</feature>